<feature type="chain" id="PRO_5025578489" evidence="2">
    <location>
        <begin position="21"/>
        <end position="287"/>
    </location>
</feature>
<accession>A0A6B2EBT7</accession>
<name>A0A6B2EBT7_9DIPT</name>
<reference evidence="3" key="1">
    <citation type="submission" date="2019-10" db="EMBL/GenBank/DDBJ databases">
        <title>Short sand fly seasons in Tbilisi, Georgia, hinder development of host immunity to saliva of the visceral leishmaniasis vector Phlebotomus kandelakii.</title>
        <authorList>
            <person name="Oliveira F."/>
            <person name="Giorgobiani E."/>
            <person name="Guimaraes-Costa A.B."/>
            <person name="Abdeladhim M."/>
            <person name="Oristian J."/>
            <person name="Tskhvaradze L."/>
            <person name="Tsertsvadze N."/>
            <person name="Zakalashvili M."/>
            <person name="Valenzuela J.G."/>
            <person name="Kamhawi S."/>
        </authorList>
    </citation>
    <scope>NUCLEOTIDE SEQUENCE</scope>
    <source>
        <strain evidence="3">Wild-capture in Tbilisi</strain>
        <tissue evidence="3">Salivary glands</tissue>
    </source>
</reference>
<protein>
    <submittedName>
        <fullName evidence="3">Putative secreted protein</fullName>
    </submittedName>
</protein>
<evidence type="ECO:0000313" key="3">
    <source>
        <dbReference type="EMBL" id="NBJ60092.1"/>
    </source>
</evidence>
<organism evidence="3">
    <name type="scientific">Phlebotomus kandelakii</name>
    <dbReference type="NCBI Taxonomy" id="1109342"/>
    <lineage>
        <taxon>Eukaryota</taxon>
        <taxon>Metazoa</taxon>
        <taxon>Ecdysozoa</taxon>
        <taxon>Arthropoda</taxon>
        <taxon>Hexapoda</taxon>
        <taxon>Insecta</taxon>
        <taxon>Pterygota</taxon>
        <taxon>Neoptera</taxon>
        <taxon>Endopterygota</taxon>
        <taxon>Diptera</taxon>
        <taxon>Nematocera</taxon>
        <taxon>Psychodoidea</taxon>
        <taxon>Psychodidae</taxon>
        <taxon>Phlebotomus</taxon>
        <taxon>Larroussius</taxon>
    </lineage>
</organism>
<feature type="region of interest" description="Disordered" evidence="1">
    <location>
        <begin position="153"/>
        <end position="174"/>
    </location>
</feature>
<feature type="region of interest" description="Disordered" evidence="1">
    <location>
        <begin position="33"/>
        <end position="62"/>
    </location>
</feature>
<keyword evidence="2" id="KW-0732">Signal</keyword>
<dbReference type="EMBL" id="GIFK01002389">
    <property type="protein sequence ID" value="NBJ60092.1"/>
    <property type="molecule type" value="Transcribed_RNA"/>
</dbReference>
<feature type="compositionally biased region" description="Basic and acidic residues" evidence="1">
    <location>
        <begin position="33"/>
        <end position="44"/>
    </location>
</feature>
<evidence type="ECO:0000256" key="2">
    <source>
        <dbReference type="SAM" id="SignalP"/>
    </source>
</evidence>
<dbReference type="AlphaFoldDB" id="A0A6B2EBT7"/>
<feature type="signal peptide" evidence="2">
    <location>
        <begin position="1"/>
        <end position="20"/>
    </location>
</feature>
<evidence type="ECO:0000256" key="1">
    <source>
        <dbReference type="SAM" id="MobiDB-lite"/>
    </source>
</evidence>
<proteinExistence type="predicted"/>
<sequence length="287" mass="32538">MAKRLMRSSCLVFLAIFVVAECVPTSVLVDTTKDTSKTVKRSPEGLKSISTSKEETSQGVSDVVEKMPQKRGVVAQNPSYGYPSEYPLAGVPNGVWDDEPALGLYQDWDDVYEPANRHGAAYDNLQNLLNSQYYTEPVALPLEYSYKYYGDRKKRSSDKKHPKRRTAIRPKRNSKLSPADVMALASLLEGTERGRFYEPDVLESAGYPPYAQFAGPIAEDAEREEWMNNWANAPVEYLPQYAIEPVPRYEVFRESPTGRFGNRGFPAKRFMVSKKKLHEEGNAHKYF</sequence>